<feature type="chain" id="PRO_5003381540" description="DUF7729 domain-containing protein" evidence="1">
    <location>
        <begin position="17"/>
        <end position="322"/>
    </location>
</feature>
<evidence type="ECO:0000256" key="1">
    <source>
        <dbReference type="SAM" id="SignalP"/>
    </source>
</evidence>
<organism>
    <name type="scientific">Serpula lacrymans var. lacrymans (strain S7.9)</name>
    <name type="common">Dry rot fungus</name>
    <dbReference type="NCBI Taxonomy" id="578457"/>
    <lineage>
        <taxon>Eukaryota</taxon>
        <taxon>Fungi</taxon>
        <taxon>Dikarya</taxon>
        <taxon>Basidiomycota</taxon>
        <taxon>Agaricomycotina</taxon>
        <taxon>Agaricomycetes</taxon>
        <taxon>Agaricomycetidae</taxon>
        <taxon>Boletales</taxon>
        <taxon>Coniophorineae</taxon>
        <taxon>Serpulaceae</taxon>
        <taxon>Serpula</taxon>
    </lineage>
</organism>
<evidence type="ECO:0000259" key="2">
    <source>
        <dbReference type="Pfam" id="PF24855"/>
    </source>
</evidence>
<dbReference type="OrthoDB" id="5588482at2759"/>
<reference evidence="3" key="1">
    <citation type="submission" date="2011-04" db="EMBL/GenBank/DDBJ databases">
        <title>Evolution of plant cell wall degrading machinery underlies the functional diversity of forest fungi.</title>
        <authorList>
            <consortium name="US DOE Joint Genome Institute (JGI-PGF)"/>
            <person name="Eastwood D.C."/>
            <person name="Floudas D."/>
            <person name="Binder M."/>
            <person name="Majcherczyk A."/>
            <person name="Schneider P."/>
            <person name="Aerts A."/>
            <person name="Asiegbu F.O."/>
            <person name="Baker S.E."/>
            <person name="Barry K."/>
            <person name="Bendiksby M."/>
            <person name="Blumentritt M."/>
            <person name="Coutinho P.M."/>
            <person name="Cullen D."/>
            <person name="Cullen D."/>
            <person name="Gathman A."/>
            <person name="Goodell B."/>
            <person name="Henrissat B."/>
            <person name="Ihrmark K."/>
            <person name="Kauserud H."/>
            <person name="Kohler A."/>
            <person name="LaButti K."/>
            <person name="Lapidus A."/>
            <person name="Lavin J.L."/>
            <person name="Lee Y.-H."/>
            <person name="Lindquist E."/>
            <person name="Lilly W."/>
            <person name="Lucas S."/>
            <person name="Morin E."/>
            <person name="Murat C."/>
            <person name="Oguiza J.A."/>
            <person name="Park J."/>
            <person name="Pisabarro A.G."/>
            <person name="Riley R."/>
            <person name="Rosling A."/>
            <person name="Salamov A."/>
            <person name="Schmidt O."/>
            <person name="Schmutz J."/>
            <person name="Skrede I."/>
            <person name="Stenlid J."/>
            <person name="Wiebenga A."/>
            <person name="Xie X."/>
            <person name="Kues U."/>
            <person name="Hibbett D.S."/>
            <person name="Hoffmeister D."/>
            <person name="Hogberg N."/>
            <person name="Martin F."/>
            <person name="Grigoriev I.V."/>
            <person name="Watkinson S.C."/>
        </authorList>
    </citation>
    <scope>NUCLEOTIDE SEQUENCE</scope>
    <source>
        <strain evidence="3">S7.9</strain>
    </source>
</reference>
<accession>F8NJW1</accession>
<name>F8NJW1_SERL9</name>
<proteinExistence type="predicted"/>
<dbReference type="GeneID" id="18817885"/>
<gene>
    <name evidence="3" type="ORF">SERLADRAFT_459399</name>
</gene>
<dbReference type="Pfam" id="PF24855">
    <property type="entry name" value="DUF7729"/>
    <property type="match status" value="1"/>
</dbReference>
<protein>
    <recommendedName>
        <fullName evidence="2">DUF7729 domain-containing protein</fullName>
    </recommendedName>
</protein>
<feature type="domain" description="DUF7729" evidence="2">
    <location>
        <begin position="34"/>
        <end position="160"/>
    </location>
</feature>
<dbReference type="EMBL" id="GL945430">
    <property type="protein sequence ID" value="EGO28697.1"/>
    <property type="molecule type" value="Genomic_DNA"/>
</dbReference>
<dbReference type="Proteomes" id="UP000008064">
    <property type="component" value="Unassembled WGS sequence"/>
</dbReference>
<dbReference type="RefSeq" id="XP_007314896.1">
    <property type="nucleotide sequence ID" value="XM_007314834.1"/>
</dbReference>
<dbReference type="KEGG" id="sla:SERLADRAFT_459399"/>
<evidence type="ECO:0000313" key="3">
    <source>
        <dbReference type="EMBL" id="EGO28697.1"/>
    </source>
</evidence>
<keyword evidence="1" id="KW-0732">Signal</keyword>
<dbReference type="HOGENOM" id="CLU_049056_0_0_1"/>
<dbReference type="InterPro" id="IPR056146">
    <property type="entry name" value="DUF7729"/>
</dbReference>
<feature type="signal peptide" evidence="1">
    <location>
        <begin position="1"/>
        <end position="16"/>
    </location>
</feature>
<sequence>MKSIAVLSVLVSAVVAQSSSSNTTANPLIPTDISQGCSSFLNSLNSNSNLTACTSPIVSATSAFGPGANSSSPSSSDVNSALSSLCASSAFTNCPDSIIGGQLSAFYSACSAELTSSPNDDVIRIYDTLYVLTPLRQAVCSKGDNGQYCVTQVTNGMNSSSTGVGSVDIVIPGSDQAKVSNLYYTPQVLSRRDDSNTTAALIPNTTTYHDTNLVFLFLQPSMSSSSLCTACTRSILTPYITFESNRPYAPGLSTSPLMSGQTALVSAIQSQCGTNFLSGAVQAAGGISSGILSGAASRSLSQDLNGPVSIFLGMAALAVASL</sequence>
<dbReference type="AlphaFoldDB" id="F8NJW1"/>